<dbReference type="Pfam" id="PF00581">
    <property type="entry name" value="Rhodanese"/>
    <property type="match status" value="1"/>
</dbReference>
<dbReference type="PROSITE" id="PS50206">
    <property type="entry name" value="RHODANESE_3"/>
    <property type="match status" value="1"/>
</dbReference>
<dbReference type="Gene3D" id="3.40.250.10">
    <property type="entry name" value="Rhodanese-like domain"/>
    <property type="match status" value="1"/>
</dbReference>
<name>A0A8J8KDY5_9EURY</name>
<dbReference type="GO" id="GO:0046872">
    <property type="term" value="F:metal ion binding"/>
    <property type="evidence" value="ECO:0007669"/>
    <property type="project" value="UniProtKB-KW"/>
</dbReference>
<dbReference type="PANTHER" id="PTHR43084">
    <property type="entry name" value="PERSULFIDE DIOXYGENASE ETHE1"/>
    <property type="match status" value="1"/>
</dbReference>
<reference evidence="4" key="1">
    <citation type="submission" date="2020-06" db="EMBL/GenBank/DDBJ databases">
        <title>Haloterrigena sp. nov., an extremely halophilic archaeon isolated from a saline sediment.</title>
        <authorList>
            <person name="Liu B.-B."/>
        </authorList>
    </citation>
    <scope>NUCLEOTIDE SEQUENCE</scope>
    <source>
        <strain evidence="4">SYSU A121-1</strain>
    </source>
</reference>
<sequence length="389" mass="41775">MVTTLSADRLAELVDEDGSFTLVDTRPEDSYEAWRVPGAVHFPFGPEEELDDRLEEFEDAVGDADRVITICAKGISSGNLATRLESATDAYDVATVDGGMKGWSGVYEHVEIDVGGDDGAGAATDAPTIVQLQRRAKGCLGYVVGCPATGEAIVVDPTDDLDEYEVAAEEADLTIAGVVDTHVHADHVSGGRELADSLAVPYYLGARAAERGVDYEFTPLERNEVLAVGDLEIKALSAPGHTSEMINLLVDDAALLTADTLHVDSVGRTELEFSQDEGEEGAELLYETLHRTILAEPEDVVVLPGHVTVTSEGEFEHGRPGEPIATTVREARTGIDLLGLEQEAFVERMADAGEKPTNYEEIIALNRGREERPPEDRTELELGPNNCSA</sequence>
<dbReference type="RefSeq" id="WP_174700951.1">
    <property type="nucleotide sequence ID" value="NZ_JABURA010000001.1"/>
</dbReference>
<dbReference type="SUPFAM" id="SSF52821">
    <property type="entry name" value="Rhodanese/Cell cycle control phosphatase"/>
    <property type="match status" value="1"/>
</dbReference>
<keyword evidence="1" id="KW-0479">Metal-binding</keyword>
<evidence type="ECO:0000256" key="2">
    <source>
        <dbReference type="SAM" id="MobiDB-lite"/>
    </source>
</evidence>
<evidence type="ECO:0000259" key="3">
    <source>
        <dbReference type="PROSITE" id="PS50206"/>
    </source>
</evidence>
<dbReference type="InterPro" id="IPR036866">
    <property type="entry name" value="RibonucZ/Hydroxyglut_hydro"/>
</dbReference>
<proteinExistence type="predicted"/>
<dbReference type="InterPro" id="IPR001763">
    <property type="entry name" value="Rhodanese-like_dom"/>
</dbReference>
<dbReference type="AlphaFoldDB" id="A0A8J8KDY5"/>
<dbReference type="SMART" id="SM00450">
    <property type="entry name" value="RHOD"/>
    <property type="match status" value="1"/>
</dbReference>
<evidence type="ECO:0000256" key="1">
    <source>
        <dbReference type="ARBA" id="ARBA00022723"/>
    </source>
</evidence>
<feature type="compositionally biased region" description="Basic and acidic residues" evidence="2">
    <location>
        <begin position="367"/>
        <end position="380"/>
    </location>
</feature>
<dbReference type="SMART" id="SM00849">
    <property type="entry name" value="Lactamase_B"/>
    <property type="match status" value="1"/>
</dbReference>
<dbReference type="PANTHER" id="PTHR43084:SF1">
    <property type="entry name" value="PERSULFIDE DIOXYGENASE ETHE1, MITOCHONDRIAL"/>
    <property type="match status" value="1"/>
</dbReference>
<gene>
    <name evidence="4" type="ORF">HT576_00300</name>
</gene>
<protein>
    <submittedName>
        <fullName evidence="4">MBL fold metallo-hydrolase</fullName>
    </submittedName>
</protein>
<dbReference type="CDD" id="cd00158">
    <property type="entry name" value="RHOD"/>
    <property type="match status" value="1"/>
</dbReference>
<dbReference type="EMBL" id="JABURA010000001">
    <property type="protein sequence ID" value="NUB89472.1"/>
    <property type="molecule type" value="Genomic_DNA"/>
</dbReference>
<dbReference type="Gene3D" id="3.60.15.10">
    <property type="entry name" value="Ribonuclease Z/Hydroxyacylglutathione hydrolase-like"/>
    <property type="match status" value="1"/>
</dbReference>
<dbReference type="GO" id="GO:0050313">
    <property type="term" value="F:sulfur dioxygenase activity"/>
    <property type="evidence" value="ECO:0007669"/>
    <property type="project" value="InterPro"/>
</dbReference>
<feature type="region of interest" description="Disordered" evidence="2">
    <location>
        <begin position="366"/>
        <end position="389"/>
    </location>
</feature>
<dbReference type="InterPro" id="IPR001279">
    <property type="entry name" value="Metallo-B-lactamas"/>
</dbReference>
<dbReference type="GO" id="GO:0006749">
    <property type="term" value="P:glutathione metabolic process"/>
    <property type="evidence" value="ECO:0007669"/>
    <property type="project" value="InterPro"/>
</dbReference>
<organism evidence="4 5">
    <name type="scientific">Haloterrigena gelatinilytica</name>
    <dbReference type="NCBI Taxonomy" id="2741724"/>
    <lineage>
        <taxon>Archaea</taxon>
        <taxon>Methanobacteriati</taxon>
        <taxon>Methanobacteriota</taxon>
        <taxon>Stenosarchaea group</taxon>
        <taxon>Halobacteria</taxon>
        <taxon>Halobacteriales</taxon>
        <taxon>Natrialbaceae</taxon>
        <taxon>Haloterrigena</taxon>
    </lineage>
</organism>
<dbReference type="OrthoDB" id="9180at2157"/>
<comment type="caution">
    <text evidence="4">The sequence shown here is derived from an EMBL/GenBank/DDBJ whole genome shotgun (WGS) entry which is preliminary data.</text>
</comment>
<feature type="domain" description="Rhodanese" evidence="3">
    <location>
        <begin position="16"/>
        <end position="112"/>
    </location>
</feature>
<dbReference type="InterPro" id="IPR044528">
    <property type="entry name" value="POD-like_MBL-fold"/>
</dbReference>
<dbReference type="Proteomes" id="UP000728647">
    <property type="component" value="Unassembled WGS sequence"/>
</dbReference>
<evidence type="ECO:0000313" key="5">
    <source>
        <dbReference type="Proteomes" id="UP000728647"/>
    </source>
</evidence>
<dbReference type="SUPFAM" id="SSF56281">
    <property type="entry name" value="Metallo-hydrolase/oxidoreductase"/>
    <property type="match status" value="1"/>
</dbReference>
<evidence type="ECO:0000313" key="4">
    <source>
        <dbReference type="EMBL" id="NUB89472.1"/>
    </source>
</evidence>
<dbReference type="CDD" id="cd07724">
    <property type="entry name" value="POD-like_MBL-fold"/>
    <property type="match status" value="1"/>
</dbReference>
<dbReference type="GO" id="GO:0070813">
    <property type="term" value="P:hydrogen sulfide metabolic process"/>
    <property type="evidence" value="ECO:0007669"/>
    <property type="project" value="TreeGrafter"/>
</dbReference>
<dbReference type="InterPro" id="IPR051682">
    <property type="entry name" value="Mito_Persulfide_Diox"/>
</dbReference>
<dbReference type="InterPro" id="IPR036873">
    <property type="entry name" value="Rhodanese-like_dom_sf"/>
</dbReference>
<dbReference type="Pfam" id="PF00753">
    <property type="entry name" value="Lactamase_B"/>
    <property type="match status" value="1"/>
</dbReference>
<accession>A0A8J8KDY5</accession>